<gene>
    <name evidence="1" type="ORF">H6A01_07325</name>
</gene>
<organism evidence="1 2">
    <name type="scientific">Veillonella magna</name>
    <dbReference type="NCBI Taxonomy" id="464322"/>
    <lineage>
        <taxon>Bacteria</taxon>
        <taxon>Bacillati</taxon>
        <taxon>Bacillota</taxon>
        <taxon>Negativicutes</taxon>
        <taxon>Veillonellales</taxon>
        <taxon>Veillonellaceae</taxon>
        <taxon>Veillonella</taxon>
    </lineage>
</organism>
<dbReference type="Proteomes" id="UP000707138">
    <property type="component" value="Unassembled WGS sequence"/>
</dbReference>
<accession>A0ABS2GHX9</accession>
<name>A0ABS2GHX9_9FIRM</name>
<protein>
    <recommendedName>
        <fullName evidence="3">Phage gp6-like head-tail connector protein</fullName>
    </recommendedName>
</protein>
<evidence type="ECO:0008006" key="3">
    <source>
        <dbReference type="Google" id="ProtNLM"/>
    </source>
</evidence>
<comment type="caution">
    <text evidence="1">The sequence shown here is derived from an EMBL/GenBank/DDBJ whole genome shotgun (WGS) entry which is preliminary data.</text>
</comment>
<sequence>MTTYISYDDAVTQICNMLIEVSPDYDTPRMRLSVQSFVKKVLDYCHRDDFPDTLLYTAVDFVMKNIEREAITKDAPVKAIQEKDNRIEFAVNSVPVYGLASDEEFKLLRPTLNLYRRLAR</sequence>
<evidence type="ECO:0000313" key="1">
    <source>
        <dbReference type="EMBL" id="MBM6913127.1"/>
    </source>
</evidence>
<keyword evidence="2" id="KW-1185">Reference proteome</keyword>
<dbReference type="RefSeq" id="WP_205088107.1">
    <property type="nucleotide sequence ID" value="NZ_CALXQD010000008.1"/>
</dbReference>
<proteinExistence type="predicted"/>
<dbReference type="EMBL" id="JACJLA010000012">
    <property type="protein sequence ID" value="MBM6913127.1"/>
    <property type="molecule type" value="Genomic_DNA"/>
</dbReference>
<reference evidence="1 2" key="1">
    <citation type="journal article" date="2021" name="Sci. Rep.">
        <title>The distribution of antibiotic resistance genes in chicken gut microbiota commensals.</title>
        <authorList>
            <person name="Juricova H."/>
            <person name="Matiasovicova J."/>
            <person name="Kubasova T."/>
            <person name="Cejkova D."/>
            <person name="Rychlik I."/>
        </authorList>
    </citation>
    <scope>NUCLEOTIDE SEQUENCE [LARGE SCALE GENOMIC DNA]</scope>
    <source>
        <strain evidence="1 2">An537</strain>
    </source>
</reference>
<evidence type="ECO:0000313" key="2">
    <source>
        <dbReference type="Proteomes" id="UP000707138"/>
    </source>
</evidence>